<evidence type="ECO:0000313" key="4">
    <source>
        <dbReference type="Proteomes" id="UP001424459"/>
    </source>
</evidence>
<sequence length="633" mass="67542">MRVAGVVIWAGELVRSNLTSKTNSRQAYSVSFALALSSRRLSACHRIWADGRLIRDADDRQSVQFKLRLHDGDADQAPDPLMVASLGINRAPAFRDLAYVVFEDFDLSTFGNRLPQITIEISSADGSVDGGAIMSELLAIERSGVGSPSFLGCAISGDTTEQGLEPLVAGLPIATHFRDGRWVEGASDVSHSVGVADPIVLDSKVDERQRAPAKVALRYFDTASDFAIGESSVRLPGGDEALVINLPVAIDGTAGKALAQRILTRAWQEREEVRLRLPLRFCGVEVGDSVALEGFASEALRVRRKLIADDVVTLSLVRNADSRPVVPLPAAPVADEVVPSGQIRLAVVELPIGSSSDLPSLAVVVDGAPQITSVQIEGVGVNEQVEVRSSPGAIGYLREPLMRGETDLFDTQNVVDVEFAFDPSLTSEDESLLFTGANTAALGGEIIQFGTVFPLGGGRYRLTHLLRGRQDSLIPDVHATGSAFVLLNKDSFFEIQLPVAALGTAVSISASGLDGATVTDELPAVHGLTIRPWRPQVLSCQLVGQELRASWVRRGREGAAWLDYVDTPIGAAVERYGITIAGANGASVSIESDIPSVTIPEALLQELGPRPWRLEIRQLGNFTASAATVQIIN</sequence>
<evidence type="ECO:0000259" key="2">
    <source>
        <dbReference type="Pfam" id="PF23666"/>
    </source>
</evidence>
<protein>
    <recommendedName>
        <fullName evidence="5">Tip attachment protein J domain-containing protein</fullName>
    </recommendedName>
</protein>
<dbReference type="Proteomes" id="UP001424459">
    <property type="component" value="Unassembled WGS sequence"/>
</dbReference>
<dbReference type="Pfam" id="PF13550">
    <property type="entry name" value="Phage-tail_3"/>
    <property type="match status" value="1"/>
</dbReference>
<reference evidence="4" key="1">
    <citation type="journal article" date="2019" name="Int. J. Syst. Evol. Microbiol.">
        <title>The Global Catalogue of Microorganisms (GCM) 10K type strain sequencing project: providing services to taxonomists for standard genome sequencing and annotation.</title>
        <authorList>
            <consortium name="The Broad Institute Genomics Platform"/>
            <consortium name="The Broad Institute Genome Sequencing Center for Infectious Disease"/>
            <person name="Wu L."/>
            <person name="Ma J."/>
        </authorList>
    </citation>
    <scope>NUCLEOTIDE SEQUENCE [LARGE SCALE GENOMIC DNA]</scope>
    <source>
        <strain evidence="4">JCM 17564</strain>
    </source>
</reference>
<dbReference type="Pfam" id="PF23666">
    <property type="entry name" value="Rcc01698_C"/>
    <property type="match status" value="1"/>
</dbReference>
<proteinExistence type="predicted"/>
<gene>
    <name evidence="3" type="ORF">GCM10022281_01890</name>
</gene>
<evidence type="ECO:0000313" key="3">
    <source>
        <dbReference type="EMBL" id="GAA4026890.1"/>
    </source>
</evidence>
<evidence type="ECO:0000259" key="1">
    <source>
        <dbReference type="Pfam" id="PF13550"/>
    </source>
</evidence>
<evidence type="ECO:0008006" key="5">
    <source>
        <dbReference type="Google" id="ProtNLM"/>
    </source>
</evidence>
<feature type="domain" description="Tip attachment protein J" evidence="1">
    <location>
        <begin position="211"/>
        <end position="301"/>
    </location>
</feature>
<dbReference type="EMBL" id="BAABBR010000001">
    <property type="protein sequence ID" value="GAA4026890.1"/>
    <property type="molecule type" value="Genomic_DNA"/>
</dbReference>
<comment type="caution">
    <text evidence="3">The sequence shown here is derived from an EMBL/GenBank/DDBJ whole genome shotgun (WGS) entry which is preliminary data.</text>
</comment>
<organism evidence="3 4">
    <name type="scientific">Sphingomonas rosea</name>
    <dbReference type="NCBI Taxonomy" id="335605"/>
    <lineage>
        <taxon>Bacteria</taxon>
        <taxon>Pseudomonadati</taxon>
        <taxon>Pseudomonadota</taxon>
        <taxon>Alphaproteobacteria</taxon>
        <taxon>Sphingomonadales</taxon>
        <taxon>Sphingomonadaceae</taxon>
        <taxon>Sphingomonas</taxon>
    </lineage>
</organism>
<name>A0ABP7TKG7_9SPHN</name>
<keyword evidence="4" id="KW-1185">Reference proteome</keyword>
<accession>A0ABP7TKG7</accession>
<feature type="domain" description="Rcc01698-like C-terminal" evidence="2">
    <location>
        <begin position="393"/>
        <end position="485"/>
    </location>
</feature>
<dbReference type="InterPro" id="IPR056490">
    <property type="entry name" value="Rcc01698_C"/>
</dbReference>
<dbReference type="InterPro" id="IPR032876">
    <property type="entry name" value="J_dom"/>
</dbReference>